<dbReference type="Proteomes" id="UP000029917">
    <property type="component" value="Unassembled WGS sequence"/>
</dbReference>
<dbReference type="STRING" id="690417.IC63_05540"/>
<reference evidence="2 3" key="2">
    <citation type="submission" date="2014-10" db="EMBL/GenBank/DDBJ databases">
        <title>Paracoccus sanguinis sp. nov., isolated from clinical specimens of New York State patients.</title>
        <authorList>
            <person name="Mingle L.A."/>
            <person name="Cole J.A."/>
            <person name="Lapierre P."/>
            <person name="Musser K.A."/>
        </authorList>
    </citation>
    <scope>NUCLEOTIDE SEQUENCE [LARGE SCALE GENOMIC DNA]</scope>
    <source>
        <strain evidence="2 3">HAMBI 3106</strain>
    </source>
</reference>
<proteinExistence type="predicted"/>
<keyword evidence="3" id="KW-1185">Reference proteome</keyword>
<dbReference type="AlphaFoldDB" id="A0A099FDF8"/>
<reference evidence="2 3" key="1">
    <citation type="submission" date="2014-09" db="EMBL/GenBank/DDBJ databases">
        <authorList>
            <person name="McGinnis J.M."/>
            <person name="Wolfgang W.J."/>
        </authorList>
    </citation>
    <scope>NUCLEOTIDE SEQUENCE [LARGE SCALE GENOMIC DNA]</scope>
    <source>
        <strain evidence="2 3">HAMBI 3106</strain>
    </source>
</reference>
<comment type="caution">
    <text evidence="2">The sequence shown here is derived from an EMBL/GenBank/DDBJ whole genome shotgun (WGS) entry which is preliminary data.</text>
</comment>
<name>A0A099FDF8_9RHOB</name>
<evidence type="ECO:0000313" key="3">
    <source>
        <dbReference type="Proteomes" id="UP000029917"/>
    </source>
</evidence>
<dbReference type="OrthoDB" id="964913at2"/>
<protein>
    <submittedName>
        <fullName evidence="2">Uncharacterized protein</fullName>
    </submittedName>
</protein>
<organism evidence="2 3">
    <name type="scientific">Paracoccus sphaerophysae</name>
    <dbReference type="NCBI Taxonomy" id="690417"/>
    <lineage>
        <taxon>Bacteria</taxon>
        <taxon>Pseudomonadati</taxon>
        <taxon>Pseudomonadota</taxon>
        <taxon>Alphaproteobacteria</taxon>
        <taxon>Rhodobacterales</taxon>
        <taxon>Paracoccaceae</taxon>
        <taxon>Paracoccus</taxon>
    </lineage>
</organism>
<dbReference type="RefSeq" id="WP_036717686.1">
    <property type="nucleotide sequence ID" value="NZ_JRKS01000011.1"/>
</dbReference>
<feature type="signal peptide" evidence="1">
    <location>
        <begin position="1"/>
        <end position="21"/>
    </location>
</feature>
<keyword evidence="1" id="KW-0732">Signal</keyword>
<sequence>MNFRLTLTALAFAFAAVPALAADCGGAVRFPAGQWGAVVTGALSGLESCDHTLSARKGQTLRAALDGSSLDLIAVEPVERDFASCDALVLDRDGSVTLRVLQTRAAPRQSSAAKPAATAMPLVPDQPEAVTVTGAHGVIIGRTRNDARKGGSRDFSAVLNVE</sequence>
<evidence type="ECO:0000313" key="2">
    <source>
        <dbReference type="EMBL" id="KGJ08298.1"/>
    </source>
</evidence>
<evidence type="ECO:0000256" key="1">
    <source>
        <dbReference type="SAM" id="SignalP"/>
    </source>
</evidence>
<accession>A0A099FDF8</accession>
<feature type="chain" id="PRO_5001946188" evidence="1">
    <location>
        <begin position="22"/>
        <end position="162"/>
    </location>
</feature>
<dbReference type="EMBL" id="JRKS01000011">
    <property type="protein sequence ID" value="KGJ08298.1"/>
    <property type="molecule type" value="Genomic_DNA"/>
</dbReference>
<dbReference type="Gene3D" id="2.60.120.380">
    <property type="match status" value="1"/>
</dbReference>
<gene>
    <name evidence="2" type="ORF">IC63_05540</name>
</gene>